<gene>
    <name evidence="7" type="ORF">MELLADRAFT_77212</name>
</gene>
<dbReference type="OrthoDB" id="958254at2759"/>
<dbReference type="GeneID" id="18932910"/>
<dbReference type="InParanoid" id="F4RER8"/>
<sequence length="236" mass="26599">MITTLLFISVYLSLIEQAFSQPQPNRLTSPYPSGQLPFQSNGISTSTTPAKSLIPVALGVMSKCPDAQICEDIFDRVLTEVSKKVDLTMVYMGNFDESEQYGVRCRHGPMECRANIQQLCYRAHHPILQHWWSFIQCQNYAGLARVGDEDLARSCAKLNGHDWDEIQGCVEGDEGLDLLHASVREALLLPVLKSCSIYINRRMICMHDSSWKQCPSGHTPADFIKLIESEYKKINS</sequence>
<evidence type="ECO:0000256" key="5">
    <source>
        <dbReference type="ARBA" id="ARBA00023180"/>
    </source>
</evidence>
<dbReference type="VEuPathDB" id="FungiDB:MELLADRAFT_77212"/>
<keyword evidence="4 6" id="KW-0732">Signal</keyword>
<dbReference type="HOGENOM" id="CLU_072148_2_1_1"/>
<dbReference type="AlphaFoldDB" id="F4RER8"/>
<dbReference type="eggNOG" id="ENOG502S2JI">
    <property type="taxonomic scope" value="Eukaryota"/>
</dbReference>
<dbReference type="GO" id="GO:0005576">
    <property type="term" value="C:extracellular region"/>
    <property type="evidence" value="ECO:0007669"/>
    <property type="project" value="UniProtKB-SubCell"/>
</dbReference>
<protein>
    <submittedName>
        <fullName evidence="7">Secreted protein</fullName>
    </submittedName>
</protein>
<organism evidence="8">
    <name type="scientific">Melampsora larici-populina (strain 98AG31 / pathotype 3-4-7)</name>
    <name type="common">Poplar leaf rust fungus</name>
    <dbReference type="NCBI Taxonomy" id="747676"/>
    <lineage>
        <taxon>Eukaryota</taxon>
        <taxon>Fungi</taxon>
        <taxon>Dikarya</taxon>
        <taxon>Basidiomycota</taxon>
        <taxon>Pucciniomycotina</taxon>
        <taxon>Pucciniomycetes</taxon>
        <taxon>Pucciniales</taxon>
        <taxon>Melampsoraceae</taxon>
        <taxon>Melampsora</taxon>
    </lineage>
</organism>
<evidence type="ECO:0000256" key="3">
    <source>
        <dbReference type="ARBA" id="ARBA00022525"/>
    </source>
</evidence>
<evidence type="ECO:0000256" key="6">
    <source>
        <dbReference type="SAM" id="SignalP"/>
    </source>
</evidence>
<reference evidence="8" key="1">
    <citation type="journal article" date="2011" name="Proc. Natl. Acad. Sci. U.S.A.">
        <title>Obligate biotrophy features unraveled by the genomic analysis of rust fungi.</title>
        <authorList>
            <person name="Duplessis S."/>
            <person name="Cuomo C.A."/>
            <person name="Lin Y.-C."/>
            <person name="Aerts A."/>
            <person name="Tisserant E."/>
            <person name="Veneault-Fourrey C."/>
            <person name="Joly D.L."/>
            <person name="Hacquard S."/>
            <person name="Amselem J."/>
            <person name="Cantarel B.L."/>
            <person name="Chiu R."/>
            <person name="Coutinho P.M."/>
            <person name="Feau N."/>
            <person name="Field M."/>
            <person name="Frey P."/>
            <person name="Gelhaye E."/>
            <person name="Goldberg J."/>
            <person name="Grabherr M.G."/>
            <person name="Kodira C.D."/>
            <person name="Kohler A."/>
            <person name="Kuees U."/>
            <person name="Lindquist E.A."/>
            <person name="Lucas S.M."/>
            <person name="Mago R."/>
            <person name="Mauceli E."/>
            <person name="Morin E."/>
            <person name="Murat C."/>
            <person name="Pangilinan J.L."/>
            <person name="Park R."/>
            <person name="Pearson M."/>
            <person name="Quesneville H."/>
            <person name="Rouhier N."/>
            <person name="Sakthikumar S."/>
            <person name="Salamov A.A."/>
            <person name="Schmutz J."/>
            <person name="Selles B."/>
            <person name="Shapiro H."/>
            <person name="Tanguay P."/>
            <person name="Tuskan G.A."/>
            <person name="Henrissat B."/>
            <person name="Van de Peer Y."/>
            <person name="Rouze P."/>
            <person name="Ellis J.G."/>
            <person name="Dodds P.N."/>
            <person name="Schein J.E."/>
            <person name="Zhong S."/>
            <person name="Hamelin R.C."/>
            <person name="Grigoriev I.V."/>
            <person name="Szabo L.J."/>
            <person name="Martin F."/>
        </authorList>
    </citation>
    <scope>NUCLEOTIDE SEQUENCE [LARGE SCALE GENOMIC DNA]</scope>
    <source>
        <strain evidence="8">98AG31 / pathotype 3-4-7</strain>
    </source>
</reference>
<evidence type="ECO:0000256" key="1">
    <source>
        <dbReference type="ARBA" id="ARBA00004613"/>
    </source>
</evidence>
<dbReference type="PANTHER" id="PTHR13234:SF8">
    <property type="entry name" value="GAMMA-INTERFERON-INDUCIBLE LYSOSOMAL THIOL REDUCTASE"/>
    <property type="match status" value="1"/>
</dbReference>
<evidence type="ECO:0000256" key="4">
    <source>
        <dbReference type="ARBA" id="ARBA00022729"/>
    </source>
</evidence>
<dbReference type="PANTHER" id="PTHR13234">
    <property type="entry name" value="GAMMA-INTERFERON INDUCIBLE LYSOSOMAL THIOL REDUCTASE GILT"/>
    <property type="match status" value="1"/>
</dbReference>
<comment type="subcellular location">
    <subcellularLocation>
        <location evidence="1">Secreted</location>
    </subcellularLocation>
</comment>
<evidence type="ECO:0000313" key="7">
    <source>
        <dbReference type="EMBL" id="EGG09233.1"/>
    </source>
</evidence>
<dbReference type="RefSeq" id="XP_007407593.1">
    <property type="nucleotide sequence ID" value="XM_007407531.1"/>
</dbReference>
<dbReference type="GO" id="GO:0016671">
    <property type="term" value="F:oxidoreductase activity, acting on a sulfur group of donors, disulfide as acceptor"/>
    <property type="evidence" value="ECO:0007669"/>
    <property type="project" value="InterPro"/>
</dbReference>
<dbReference type="InterPro" id="IPR004911">
    <property type="entry name" value="Interferon-induced_GILT"/>
</dbReference>
<dbReference type="Pfam" id="PF03227">
    <property type="entry name" value="GILT"/>
    <property type="match status" value="1"/>
</dbReference>
<dbReference type="EMBL" id="GL883098">
    <property type="protein sequence ID" value="EGG09233.1"/>
    <property type="molecule type" value="Genomic_DNA"/>
</dbReference>
<dbReference type="Proteomes" id="UP000001072">
    <property type="component" value="Unassembled WGS sequence"/>
</dbReference>
<accession>F4RER8</accession>
<feature type="chain" id="PRO_5003320750" evidence="6">
    <location>
        <begin position="21"/>
        <end position="236"/>
    </location>
</feature>
<dbReference type="STRING" id="747676.F4RER8"/>
<proteinExistence type="inferred from homology"/>
<name>F4RER8_MELLP</name>
<keyword evidence="5" id="KW-0325">Glycoprotein</keyword>
<comment type="similarity">
    <text evidence="2">Belongs to the GILT family.</text>
</comment>
<keyword evidence="3" id="KW-0964">Secreted</keyword>
<evidence type="ECO:0000256" key="2">
    <source>
        <dbReference type="ARBA" id="ARBA00005679"/>
    </source>
</evidence>
<feature type="signal peptide" evidence="6">
    <location>
        <begin position="1"/>
        <end position="20"/>
    </location>
</feature>
<evidence type="ECO:0000313" key="8">
    <source>
        <dbReference type="Proteomes" id="UP000001072"/>
    </source>
</evidence>
<keyword evidence="8" id="KW-1185">Reference proteome</keyword>
<dbReference type="KEGG" id="mlr:MELLADRAFT_77212"/>